<dbReference type="EMBL" id="JACHDZ010000007">
    <property type="protein sequence ID" value="MBB5345738.1"/>
    <property type="molecule type" value="Genomic_DNA"/>
</dbReference>
<organism evidence="8 9">
    <name type="scientific">Tunturiibacter lichenicola</name>
    <dbReference type="NCBI Taxonomy" id="2051959"/>
    <lineage>
        <taxon>Bacteria</taxon>
        <taxon>Pseudomonadati</taxon>
        <taxon>Acidobacteriota</taxon>
        <taxon>Terriglobia</taxon>
        <taxon>Terriglobales</taxon>
        <taxon>Acidobacteriaceae</taxon>
        <taxon>Tunturiibacter</taxon>
    </lineage>
</organism>
<comment type="caution">
    <text evidence="8">The sequence shown here is derived from an EMBL/GenBank/DDBJ whole genome shotgun (WGS) entry which is preliminary data.</text>
</comment>
<proteinExistence type="inferred from homology"/>
<dbReference type="Gene3D" id="3.40.50.300">
    <property type="entry name" value="P-loop containing nucleotide triphosphate hydrolases"/>
    <property type="match status" value="1"/>
</dbReference>
<dbReference type="SUPFAM" id="SSF52540">
    <property type="entry name" value="P-loop containing nucleoside triphosphate hydrolases"/>
    <property type="match status" value="1"/>
</dbReference>
<protein>
    <recommendedName>
        <fullName evidence="2">Protein RecA</fullName>
    </recommendedName>
</protein>
<dbReference type="InterPro" id="IPR049428">
    <property type="entry name" value="RecA-like_N"/>
</dbReference>
<dbReference type="GO" id="GO:0003697">
    <property type="term" value="F:single-stranded DNA binding"/>
    <property type="evidence" value="ECO:0007669"/>
    <property type="project" value="InterPro"/>
</dbReference>
<evidence type="ECO:0000256" key="5">
    <source>
        <dbReference type="ARBA" id="ARBA00023172"/>
    </source>
</evidence>
<evidence type="ECO:0000313" key="8">
    <source>
        <dbReference type="EMBL" id="MBB5345738.1"/>
    </source>
</evidence>
<feature type="domain" description="RecA-like N-terminal" evidence="7">
    <location>
        <begin position="33"/>
        <end position="108"/>
    </location>
</feature>
<evidence type="ECO:0000256" key="3">
    <source>
        <dbReference type="ARBA" id="ARBA00022741"/>
    </source>
</evidence>
<evidence type="ECO:0000259" key="7">
    <source>
        <dbReference type="Pfam" id="PF00154"/>
    </source>
</evidence>
<comment type="similarity">
    <text evidence="1">Belongs to the RecA family.</text>
</comment>
<keyword evidence="3" id="KW-0547">Nucleotide-binding</keyword>
<reference evidence="8 9" key="1">
    <citation type="submission" date="2020-08" db="EMBL/GenBank/DDBJ databases">
        <title>Genomic Encyclopedia of Type Strains, Phase IV (KMG-V): Genome sequencing to study the core and pangenomes of soil and plant-associated prokaryotes.</title>
        <authorList>
            <person name="Whitman W."/>
        </authorList>
    </citation>
    <scope>NUCLEOTIDE SEQUENCE [LARGE SCALE GENOMIC DNA]</scope>
    <source>
        <strain evidence="8 9">M8US30</strain>
    </source>
</reference>
<feature type="compositionally biased region" description="Basic residues" evidence="6">
    <location>
        <begin position="197"/>
        <end position="209"/>
    </location>
</feature>
<dbReference type="GO" id="GO:0006310">
    <property type="term" value="P:DNA recombination"/>
    <property type="evidence" value="ECO:0007669"/>
    <property type="project" value="UniProtKB-KW"/>
</dbReference>
<evidence type="ECO:0000313" key="9">
    <source>
        <dbReference type="Proteomes" id="UP000569092"/>
    </source>
</evidence>
<dbReference type="PANTHER" id="PTHR45900:SF1">
    <property type="entry name" value="MITOCHONDRIAL DNA REPAIR PROTEIN RECA HOMOLOG-RELATED"/>
    <property type="match status" value="1"/>
</dbReference>
<name>A0A7W8N5M8_9BACT</name>
<gene>
    <name evidence="8" type="ORF">HDF10_003739</name>
</gene>
<dbReference type="PANTHER" id="PTHR45900">
    <property type="entry name" value="RECA"/>
    <property type="match status" value="1"/>
</dbReference>
<dbReference type="GO" id="GO:0005524">
    <property type="term" value="F:ATP binding"/>
    <property type="evidence" value="ECO:0007669"/>
    <property type="project" value="UniProtKB-KW"/>
</dbReference>
<keyword evidence="5" id="KW-0233">DNA recombination</keyword>
<sequence>MTSSATIRVQLEATLANRIPSALTPAKKVLRPVAPTGVAAVDEVLKGGLPVGAITEMIGRECSGRTSLALSFLANLTQSAKVCAWIDVADVFNPESAAAAGVDLSRLLWVRCGVLADKLQRATKEQFTLPDKYLVSPPTKKGLHGGGYSPHPRGEVKGLSGAVSTFLREEMIAPRCAEPQPRVRREPEVFEPNQRPVPKKWGGHTTPRKPWSRIEQALQSTDLILQGGGFSAIVLDMGSIAPEHASRVQLATWFRYRASAEKTQVSFVLLTQHSCAKSSAELVLRLYPGDPLNDDATVFTGFEHRVEVARRRFTQTPSNAVPLRKPPQNANVASWSTRSTWAGVR</sequence>
<evidence type="ECO:0000256" key="1">
    <source>
        <dbReference type="ARBA" id="ARBA00009391"/>
    </source>
</evidence>
<dbReference type="InterPro" id="IPR027417">
    <property type="entry name" value="P-loop_NTPase"/>
</dbReference>
<accession>A0A7W8N5M8</accession>
<dbReference type="Pfam" id="PF00154">
    <property type="entry name" value="RecA_N"/>
    <property type="match status" value="1"/>
</dbReference>
<dbReference type="GO" id="GO:0006281">
    <property type="term" value="P:DNA repair"/>
    <property type="evidence" value="ECO:0007669"/>
    <property type="project" value="InterPro"/>
</dbReference>
<dbReference type="InterPro" id="IPR013765">
    <property type="entry name" value="DNA_recomb/repair_RecA"/>
</dbReference>
<evidence type="ECO:0000256" key="2">
    <source>
        <dbReference type="ARBA" id="ARBA00015553"/>
    </source>
</evidence>
<dbReference type="Proteomes" id="UP000569092">
    <property type="component" value="Unassembled WGS sequence"/>
</dbReference>
<dbReference type="AlphaFoldDB" id="A0A7W8N5M8"/>
<evidence type="ECO:0000256" key="6">
    <source>
        <dbReference type="SAM" id="MobiDB-lite"/>
    </source>
</evidence>
<evidence type="ECO:0000256" key="4">
    <source>
        <dbReference type="ARBA" id="ARBA00022840"/>
    </source>
</evidence>
<feature type="region of interest" description="Disordered" evidence="6">
    <location>
        <begin position="177"/>
        <end position="209"/>
    </location>
</feature>
<keyword evidence="4" id="KW-0067">ATP-binding</keyword>